<dbReference type="OrthoDB" id="7875226at2"/>
<dbReference type="AlphaFoldDB" id="A0A239LSN6"/>
<dbReference type="EMBL" id="FZOU01000007">
    <property type="protein sequence ID" value="SNT33280.1"/>
    <property type="molecule type" value="Genomic_DNA"/>
</dbReference>
<proteinExistence type="predicted"/>
<evidence type="ECO:0000313" key="1">
    <source>
        <dbReference type="EMBL" id="SNT33280.1"/>
    </source>
</evidence>
<gene>
    <name evidence="1" type="ORF">SAMN05421770_107248</name>
</gene>
<dbReference type="Proteomes" id="UP000198356">
    <property type="component" value="Unassembled WGS sequence"/>
</dbReference>
<dbReference type="RefSeq" id="WP_089409852.1">
    <property type="nucleotide sequence ID" value="NZ_FZOU01000007.1"/>
</dbReference>
<organism evidence="1 2">
    <name type="scientific">Granulicella rosea</name>
    <dbReference type="NCBI Taxonomy" id="474952"/>
    <lineage>
        <taxon>Bacteria</taxon>
        <taxon>Pseudomonadati</taxon>
        <taxon>Acidobacteriota</taxon>
        <taxon>Terriglobia</taxon>
        <taxon>Terriglobales</taxon>
        <taxon>Acidobacteriaceae</taxon>
        <taxon>Granulicella</taxon>
    </lineage>
</organism>
<evidence type="ECO:0000313" key="2">
    <source>
        <dbReference type="Proteomes" id="UP000198356"/>
    </source>
</evidence>
<protein>
    <submittedName>
        <fullName evidence="1">Uncharacterized protein</fullName>
    </submittedName>
</protein>
<keyword evidence="2" id="KW-1185">Reference proteome</keyword>
<reference evidence="1 2" key="1">
    <citation type="submission" date="2017-06" db="EMBL/GenBank/DDBJ databases">
        <authorList>
            <person name="Kim H.J."/>
            <person name="Triplett B.A."/>
        </authorList>
    </citation>
    <scope>NUCLEOTIDE SEQUENCE [LARGE SCALE GENOMIC DNA]</scope>
    <source>
        <strain evidence="1 2">DSM 18704</strain>
    </source>
</reference>
<accession>A0A239LSN6</accession>
<name>A0A239LSN6_9BACT</name>
<sequence>MSHVYEWRDGTVIPDPFTGLEIPDALHASLHRHRENLARLVRSLQSAGVSEEQIETSVTVVVESYRDELLRAIKTIMRQA</sequence>